<feature type="region of interest" description="Disordered" evidence="1">
    <location>
        <begin position="142"/>
        <end position="162"/>
    </location>
</feature>
<evidence type="ECO:0000313" key="2">
    <source>
        <dbReference type="EMBL" id="CFE48660.1"/>
    </source>
</evidence>
<dbReference type="Proteomes" id="UP000046947">
    <property type="component" value="Unassembled WGS sequence"/>
</dbReference>
<name>A0A655ISK5_MYCTX</name>
<dbReference type="Proteomes" id="UP000048948">
    <property type="component" value="Unassembled WGS sequence"/>
</dbReference>
<evidence type="ECO:0000313" key="3">
    <source>
        <dbReference type="EMBL" id="CKT87744.1"/>
    </source>
</evidence>
<dbReference type="EMBL" id="CSBK01000007">
    <property type="protein sequence ID" value="COW77191.1"/>
    <property type="molecule type" value="Genomic_DNA"/>
</dbReference>
<accession>A0A655ISK5</accession>
<reference evidence="5" key="2">
    <citation type="submission" date="2015-03" db="EMBL/GenBank/DDBJ databases">
        <authorList>
            <consortium name="Pathogen Informatics"/>
            <person name="Murphy D."/>
        </authorList>
    </citation>
    <scope>NUCLEOTIDE SEQUENCE</scope>
    <source>
        <strain evidence="5">N09902308</strain>
    </source>
</reference>
<dbReference type="Proteomes" id="UP000044938">
    <property type="component" value="Unassembled WGS sequence"/>
</dbReference>
<organism evidence="4 7">
    <name type="scientific">Mycobacterium tuberculosis</name>
    <dbReference type="NCBI Taxonomy" id="1773"/>
    <lineage>
        <taxon>Bacteria</taxon>
        <taxon>Bacillati</taxon>
        <taxon>Actinomycetota</taxon>
        <taxon>Actinomycetes</taxon>
        <taxon>Mycobacteriales</taxon>
        <taxon>Mycobacteriaceae</taxon>
        <taxon>Mycobacterium</taxon>
        <taxon>Mycobacterium tuberculosis complex</taxon>
    </lineage>
</organism>
<gene>
    <name evidence="2" type="ORF">ERS007688_01158</name>
    <name evidence="4" type="ORF">ERS007720_01721</name>
    <name evidence="5" type="ORF">ERS007739_00035</name>
    <name evidence="3" type="ORF">ERS027646_04236</name>
</gene>
<evidence type="ECO:0000313" key="6">
    <source>
        <dbReference type="Proteomes" id="UP000039021"/>
    </source>
</evidence>
<dbReference type="EMBL" id="CNGE01001222">
    <property type="protein sequence ID" value="CKT87744.1"/>
    <property type="molecule type" value="Genomic_DNA"/>
</dbReference>
<evidence type="ECO:0000313" key="4">
    <source>
        <dbReference type="EMBL" id="COW11028.1"/>
    </source>
</evidence>
<dbReference type="EMBL" id="CFOH01000138">
    <property type="protein sequence ID" value="CFE48660.1"/>
    <property type="molecule type" value="Genomic_DNA"/>
</dbReference>
<evidence type="ECO:0000256" key="1">
    <source>
        <dbReference type="SAM" id="MobiDB-lite"/>
    </source>
</evidence>
<proteinExistence type="predicted"/>
<dbReference type="EMBL" id="CSAJ01000183">
    <property type="protein sequence ID" value="COW11028.1"/>
    <property type="molecule type" value="Genomic_DNA"/>
</dbReference>
<protein>
    <submittedName>
        <fullName evidence="4">Uncharacterized protein</fullName>
    </submittedName>
</protein>
<evidence type="ECO:0000313" key="9">
    <source>
        <dbReference type="Proteomes" id="UP000048948"/>
    </source>
</evidence>
<evidence type="ECO:0000313" key="5">
    <source>
        <dbReference type="EMBL" id="COW77191.1"/>
    </source>
</evidence>
<evidence type="ECO:0000313" key="8">
    <source>
        <dbReference type="Proteomes" id="UP000046947"/>
    </source>
</evidence>
<dbReference type="AlphaFoldDB" id="A0A655ISK5"/>
<dbReference type="Proteomes" id="UP000039021">
    <property type="component" value="Unassembled WGS sequence"/>
</dbReference>
<evidence type="ECO:0000313" key="7">
    <source>
        <dbReference type="Proteomes" id="UP000044938"/>
    </source>
</evidence>
<reference evidence="6 7" key="1">
    <citation type="submission" date="2015-03" db="EMBL/GenBank/DDBJ databases">
        <authorList>
            <consortium name="Pathogen Informatics"/>
        </authorList>
    </citation>
    <scope>NUCLEOTIDE SEQUENCE [LARGE SCALE GENOMIC DNA]</scope>
    <source>
        <strain evidence="3 9">Bir 172</strain>
        <strain evidence="2 8">H09601792</strain>
        <strain evidence="4 7">M09401471</strain>
        <strain evidence="6">N09902308</strain>
    </source>
</reference>
<sequence>MFTASTVIDPRRAPCFSRSGKWRSNTSVTDPNSMSSIADRSNSFVAQAYISSKLLGRVPASKRPSARVGAWLHASRPAIPVTASAPCTRWRWVSIFVGSVNWTTGSSPTPRNATDITSRSTVGKLSRPNSLLTAEEVGNCTDPAISNRYPSNSSTVEAIPPA</sequence>